<comment type="caution">
    <text evidence="3">The sequence shown here is derived from an EMBL/GenBank/DDBJ whole genome shotgun (WGS) entry which is preliminary data.</text>
</comment>
<dbReference type="Gene3D" id="3.10.600.10">
    <property type="entry name" value="pyruvate carboxylase f1077a mutant domain"/>
    <property type="match status" value="1"/>
</dbReference>
<dbReference type="Gene3D" id="1.10.10.2790">
    <property type="match status" value="1"/>
</dbReference>
<dbReference type="CDD" id="cd06850">
    <property type="entry name" value="biotinyl_domain"/>
    <property type="match status" value="1"/>
</dbReference>
<sequence>SNDLSVEDVMKKGEDISFPESVKSFFRGDLGQPVGGFPQKLQQIVLKDEKPYTERPNAHLESIDFEKEFKVFKRTFNKGMGRELEMTDFLSYQLYPKVFTEAYNNHVKFGNVVNIPTKNFFYGLEIGEEIMVELDRGKNVLISLMLVGEPDEAGNVSIFFKINGQLRNVIIKDRSVKVENIQNVKADPDDPKQVGAPLQGLLSTVLVKKGQEVKRNQPLFVIEAMKMETTVTANAEGIVDTIQLAGGSLVNSDDLVLLLK</sequence>
<evidence type="ECO:0000313" key="3">
    <source>
        <dbReference type="EMBL" id="KKN02716.1"/>
    </source>
</evidence>
<accession>A0A0F9PNP2</accession>
<dbReference type="PANTHER" id="PTHR43778:SF2">
    <property type="entry name" value="PYRUVATE CARBOXYLASE, MITOCHONDRIAL"/>
    <property type="match status" value="1"/>
</dbReference>
<dbReference type="EMBL" id="LAZR01005117">
    <property type="protein sequence ID" value="KKN02716.1"/>
    <property type="molecule type" value="Genomic_DNA"/>
</dbReference>
<dbReference type="FunFam" id="2.40.50.100:FF:000003">
    <property type="entry name" value="Acetyl-CoA carboxylase biotin carboxyl carrier protein"/>
    <property type="match status" value="1"/>
</dbReference>
<feature type="non-terminal residue" evidence="3">
    <location>
        <position position="1"/>
    </location>
</feature>
<dbReference type="GO" id="GO:0006094">
    <property type="term" value="P:gluconeogenesis"/>
    <property type="evidence" value="ECO:0007669"/>
    <property type="project" value="TreeGrafter"/>
</dbReference>
<dbReference type="InterPro" id="IPR011053">
    <property type="entry name" value="Single_hybrid_motif"/>
</dbReference>
<reference evidence="3" key="1">
    <citation type="journal article" date="2015" name="Nature">
        <title>Complex archaea that bridge the gap between prokaryotes and eukaryotes.</title>
        <authorList>
            <person name="Spang A."/>
            <person name="Saw J.H."/>
            <person name="Jorgensen S.L."/>
            <person name="Zaremba-Niedzwiedzka K."/>
            <person name="Martijn J."/>
            <person name="Lind A.E."/>
            <person name="van Eijk R."/>
            <person name="Schleper C."/>
            <person name="Guy L."/>
            <person name="Ettema T.J."/>
        </authorList>
    </citation>
    <scope>NUCLEOTIDE SEQUENCE</scope>
</reference>
<dbReference type="AlphaFoldDB" id="A0A0F9PNP2"/>
<dbReference type="SUPFAM" id="SSF89000">
    <property type="entry name" value="post-HMGL domain-like"/>
    <property type="match status" value="1"/>
</dbReference>
<gene>
    <name evidence="3" type="ORF">LCGC14_1114870</name>
</gene>
<dbReference type="GO" id="GO:0005737">
    <property type="term" value="C:cytoplasm"/>
    <property type="evidence" value="ECO:0007669"/>
    <property type="project" value="TreeGrafter"/>
</dbReference>
<keyword evidence="1" id="KW-0092">Biotin</keyword>
<organism evidence="3">
    <name type="scientific">marine sediment metagenome</name>
    <dbReference type="NCBI Taxonomy" id="412755"/>
    <lineage>
        <taxon>unclassified sequences</taxon>
        <taxon>metagenomes</taxon>
        <taxon>ecological metagenomes</taxon>
    </lineage>
</organism>
<dbReference type="InterPro" id="IPR055268">
    <property type="entry name" value="PCB-like"/>
</dbReference>
<dbReference type="PANTHER" id="PTHR43778">
    <property type="entry name" value="PYRUVATE CARBOXYLASE"/>
    <property type="match status" value="1"/>
</dbReference>
<dbReference type="Pfam" id="PF02436">
    <property type="entry name" value="PYC_OADA"/>
    <property type="match status" value="1"/>
</dbReference>
<protein>
    <recommendedName>
        <fullName evidence="2">Lipoyl-binding domain-containing protein</fullName>
    </recommendedName>
</protein>
<dbReference type="Gene3D" id="2.40.50.100">
    <property type="match status" value="1"/>
</dbReference>
<dbReference type="SUPFAM" id="SSF51230">
    <property type="entry name" value="Single hybrid motif"/>
    <property type="match status" value="1"/>
</dbReference>
<dbReference type="InterPro" id="IPR003379">
    <property type="entry name" value="Carboxylase_cons_dom"/>
</dbReference>
<evidence type="ECO:0000259" key="2">
    <source>
        <dbReference type="PROSITE" id="PS50968"/>
    </source>
</evidence>
<name>A0A0F9PNP2_9ZZZZ</name>
<evidence type="ECO:0000256" key="1">
    <source>
        <dbReference type="ARBA" id="ARBA00023267"/>
    </source>
</evidence>
<feature type="domain" description="Lipoyl-binding" evidence="2">
    <location>
        <begin position="185"/>
        <end position="260"/>
    </location>
</feature>
<dbReference type="InterPro" id="IPR000089">
    <property type="entry name" value="Biotin_lipoyl"/>
</dbReference>
<dbReference type="GO" id="GO:0004736">
    <property type="term" value="F:pyruvate carboxylase activity"/>
    <property type="evidence" value="ECO:0007669"/>
    <property type="project" value="TreeGrafter"/>
</dbReference>
<proteinExistence type="predicted"/>
<dbReference type="PROSITE" id="PS50968">
    <property type="entry name" value="BIOTINYL_LIPOYL"/>
    <property type="match status" value="1"/>
</dbReference>
<dbReference type="Pfam" id="PF00364">
    <property type="entry name" value="Biotin_lipoyl"/>
    <property type="match status" value="1"/>
</dbReference>
<dbReference type="Gene3D" id="1.10.472.90">
    <property type="entry name" value="Conserved carboxylase domain"/>
    <property type="match status" value="1"/>
</dbReference>
<dbReference type="InterPro" id="IPR001882">
    <property type="entry name" value="Biotin_BS"/>
</dbReference>
<dbReference type="PROSITE" id="PS00188">
    <property type="entry name" value="BIOTIN"/>
    <property type="match status" value="1"/>
</dbReference>